<feature type="transmembrane region" description="Helical" evidence="1">
    <location>
        <begin position="221"/>
        <end position="241"/>
    </location>
</feature>
<dbReference type="EMBL" id="MHUM01000022">
    <property type="protein sequence ID" value="OHA76686.1"/>
    <property type="molecule type" value="Genomic_DNA"/>
</dbReference>
<gene>
    <name evidence="2" type="ORF">A3H01_01030</name>
</gene>
<feature type="transmembrane region" description="Helical" evidence="1">
    <location>
        <begin position="109"/>
        <end position="127"/>
    </location>
</feature>
<feature type="transmembrane region" description="Helical" evidence="1">
    <location>
        <begin position="83"/>
        <end position="104"/>
    </location>
</feature>
<accession>A0A1G2RUZ9</accession>
<keyword evidence="1" id="KW-0472">Membrane</keyword>
<evidence type="ECO:0008006" key="4">
    <source>
        <dbReference type="Google" id="ProtNLM"/>
    </source>
</evidence>
<organism evidence="2 3">
    <name type="scientific">Candidatus Wildermuthbacteria bacterium RIFCSPLOWO2_12_FULL_40_9</name>
    <dbReference type="NCBI Taxonomy" id="1802467"/>
    <lineage>
        <taxon>Bacteria</taxon>
        <taxon>Candidatus Wildermuthiibacteriota</taxon>
    </lineage>
</organism>
<feature type="transmembrane region" description="Helical" evidence="1">
    <location>
        <begin position="317"/>
        <end position="334"/>
    </location>
</feature>
<evidence type="ECO:0000313" key="3">
    <source>
        <dbReference type="Proteomes" id="UP000177853"/>
    </source>
</evidence>
<protein>
    <recommendedName>
        <fullName evidence="4">Glycosyltransferase RgtA/B/C/D-like domain-containing protein</fullName>
    </recommendedName>
</protein>
<name>A0A1G2RUZ9_9BACT</name>
<reference evidence="2 3" key="1">
    <citation type="journal article" date="2016" name="Nat. Commun.">
        <title>Thousands of microbial genomes shed light on interconnected biogeochemical processes in an aquifer system.</title>
        <authorList>
            <person name="Anantharaman K."/>
            <person name="Brown C.T."/>
            <person name="Hug L.A."/>
            <person name="Sharon I."/>
            <person name="Castelle C.J."/>
            <person name="Probst A.J."/>
            <person name="Thomas B.C."/>
            <person name="Singh A."/>
            <person name="Wilkins M.J."/>
            <person name="Karaoz U."/>
            <person name="Brodie E.L."/>
            <person name="Williams K.H."/>
            <person name="Hubbard S.S."/>
            <person name="Banfield J.F."/>
        </authorList>
    </citation>
    <scope>NUCLEOTIDE SEQUENCE [LARGE SCALE GENOMIC DNA]</scope>
</reference>
<proteinExistence type="predicted"/>
<evidence type="ECO:0000313" key="2">
    <source>
        <dbReference type="EMBL" id="OHA76686.1"/>
    </source>
</evidence>
<evidence type="ECO:0000256" key="1">
    <source>
        <dbReference type="SAM" id="Phobius"/>
    </source>
</evidence>
<comment type="caution">
    <text evidence="2">The sequence shown here is derived from an EMBL/GenBank/DDBJ whole genome shotgun (WGS) entry which is preliminary data.</text>
</comment>
<sequence>MISLKKPNGFFVFVLFFVLIGFGYLQTVNILDPDFGWHIKTGELILERGVPKVDWYSYTMPDFLWVDHEWLTDVLIYKLHSVFGYQSLLLLFLSLTALAFIIFIKIEHFYIYLVPVLFGFLSVLSYLGLRPQIITAFFVAISWKVLIDFLKKDNKGFHLFYLTPILFLIWVNLHGGFAAGIFVLSLVLALEIFKRTIVFERMMGLRFFQGQYSEKISTQKTILLFWILVLSFLATLINPYGIRIYEEVFRTVGDNFLRFHIAEWLPLFGTGVSALTIFYLALTTGLLAVLRKKIELNRITLLTVFLILSFLSQRHFLIFVILSIPVLSEMILILKEEIKPERVKMLFSGFGRLAVTFFIFALLFSGFFQNTKRLLKRENQIDYPSDSAIAFLRSLPLSENLFNDYGWGGYLIWKLPERKLFIDGRMPSWRQNGQFTFGDYIKITDAEDGFQGLLDKYNTKIIMLQSAEKNKEPKKEALIENWLSRIMGYNSPGNLYEELIGSDWENVYDDGIAVILRRSKH</sequence>
<feature type="transmembrane region" description="Helical" evidence="1">
    <location>
        <begin position="7"/>
        <end position="25"/>
    </location>
</feature>
<keyword evidence="1" id="KW-1133">Transmembrane helix</keyword>
<feature type="transmembrane region" description="Helical" evidence="1">
    <location>
        <begin position="294"/>
        <end position="311"/>
    </location>
</feature>
<feature type="transmembrane region" description="Helical" evidence="1">
    <location>
        <begin position="346"/>
        <end position="368"/>
    </location>
</feature>
<feature type="transmembrane region" description="Helical" evidence="1">
    <location>
        <begin position="261"/>
        <end position="282"/>
    </location>
</feature>
<keyword evidence="1" id="KW-0812">Transmembrane</keyword>
<dbReference type="Proteomes" id="UP000177853">
    <property type="component" value="Unassembled WGS sequence"/>
</dbReference>
<dbReference type="AlphaFoldDB" id="A0A1G2RUZ9"/>